<evidence type="ECO:0000313" key="2">
    <source>
        <dbReference type="Proteomes" id="UP000004491"/>
    </source>
</evidence>
<dbReference type="Gene3D" id="3.30.70.1210">
    <property type="entry name" value="Crispr-associated protein, domain 2"/>
    <property type="match status" value="1"/>
</dbReference>
<dbReference type="InterPro" id="IPR010179">
    <property type="entry name" value="CRISPR-assoc_prot_Cse3"/>
</dbReference>
<dbReference type="NCBIfam" id="TIGR01907">
    <property type="entry name" value="casE_Cse3"/>
    <property type="match status" value="1"/>
</dbReference>
<reference evidence="1" key="1">
    <citation type="journal article" date="2011" name="ISME J.">
        <title>The endosymbionts of the deep-sea tubeworms Riftia pachyptila and Tevnia jerichonana share an identical physiology as revealed by proteogenomic analyses.</title>
        <authorList>
            <person name="Gardebrecht A."/>
            <person name="Markert S."/>
            <person name="Felbeck H."/>
            <person name="Thuermer A."/>
            <person name="Albrecht D."/>
            <person name="Wollherr A."/>
            <person name="Kabisch J."/>
            <person name="Lehmann R."/>
            <person name="Daniel R."/>
            <person name="Liesegang H."/>
            <person name="Hecker M."/>
            <person name="Sievert S.M."/>
            <person name="Schweder T."/>
        </authorList>
    </citation>
    <scope>NUCLEOTIDE SEQUENCE [LARGE SCALE GENOMIC DNA]</scope>
</reference>
<gene>
    <name evidence="1" type="ORF">Rifp1Sym_eg00020</name>
</gene>
<comment type="caution">
    <text evidence="1">The sequence shown here is derived from an EMBL/GenBank/DDBJ whole genome shotgun (WGS) entry which is preliminary data.</text>
</comment>
<sequence length="238" mass="26221">MSLQVMQCHPDPIALAAWATRQGLLSPDGDYGYALHALLRAAFGKQAPKPFRYLGGRQGLLAYTDSTAETLQESTSLATPDVARALGLESLDTRKFPSAWREGQRLGFEVRIRPVVRTRDGRERDAYLHAVEPTEPDSGPRREAVYADWLTKQLGADGAAQLLNGRMDAFRLCRVIRRAHDGNNGKRKTKSFNGPDALFKGELAVTDGEAFSHLVTRGIGRHRTFGFGMLLLKPANSC</sequence>
<dbReference type="Pfam" id="PF08798">
    <property type="entry name" value="CRISPR_assoc"/>
    <property type="match status" value="1"/>
</dbReference>
<name>G2DH33_9GAMM</name>
<dbReference type="SUPFAM" id="SSF117987">
    <property type="entry name" value="CRISPR-associated protein"/>
    <property type="match status" value="1"/>
</dbReference>
<dbReference type="SMART" id="SM01101">
    <property type="entry name" value="CRISPR_assoc"/>
    <property type="match status" value="1"/>
</dbReference>
<protein>
    <submittedName>
        <fullName evidence="1">CRISPR-associated protein, Cse3 family</fullName>
    </submittedName>
</protein>
<organism evidence="1 2">
    <name type="scientific">endosymbiont of Riftia pachyptila</name>
    <name type="common">vent Ph05</name>
    <dbReference type="NCBI Taxonomy" id="1048808"/>
    <lineage>
        <taxon>Bacteria</taxon>
        <taxon>Pseudomonadati</taxon>
        <taxon>Pseudomonadota</taxon>
        <taxon>Gammaproteobacteria</taxon>
        <taxon>sulfur-oxidizing symbionts</taxon>
    </lineage>
</organism>
<proteinExistence type="predicted"/>
<evidence type="ECO:0000313" key="1">
    <source>
        <dbReference type="EMBL" id="EGV50069.1"/>
    </source>
</evidence>
<keyword evidence="2" id="KW-1185">Reference proteome</keyword>
<dbReference type="Proteomes" id="UP000004491">
    <property type="component" value="Unassembled WGS sequence"/>
</dbReference>
<dbReference type="RefSeq" id="WP_005965990.1">
    <property type="nucleotide sequence ID" value="NZ_AFOC01000112.1"/>
</dbReference>
<accession>G2DH33</accession>
<dbReference type="AlphaFoldDB" id="G2DH33"/>
<dbReference type="PATRIC" id="fig|1048808.3.peg.2976"/>
<dbReference type="EMBL" id="AFOC01000112">
    <property type="protein sequence ID" value="EGV50069.1"/>
    <property type="molecule type" value="Genomic_DNA"/>
</dbReference>